<accession>Q7VA97</accession>
<dbReference type="STRING" id="167539.Pro_1567"/>
<dbReference type="KEGG" id="pma:Pro_1567"/>
<dbReference type="EnsemblBacteria" id="AAQ00611">
    <property type="protein sequence ID" value="AAQ00611"/>
    <property type="gene ID" value="Pro_1567"/>
</dbReference>
<dbReference type="HOGENOM" id="CLU_1041306_0_0_3"/>
<evidence type="ECO:0000313" key="2">
    <source>
        <dbReference type="Proteomes" id="UP000001420"/>
    </source>
</evidence>
<dbReference type="AlphaFoldDB" id="Q7VA97"/>
<dbReference type="Proteomes" id="UP000001420">
    <property type="component" value="Chromosome"/>
</dbReference>
<gene>
    <name evidence="1" type="ordered locus">Pro_1567</name>
</gene>
<keyword evidence="2" id="KW-1185">Reference proteome</keyword>
<sequence>MGQKWLISGSPGCGKTTWILNKIKSNQGACGYLRLTEQANNNKEKLPESLIDYTFLKDQAPHLQDLSDCSDTSMSQQKDFFILIELSQSQSPESVEPAELNPYIKSQLESLRLQPDRQLHFGRDSELPNNDTLVFKKLESWSLNLAKRVWDPQSLNTFWFELVNGAYGDVYRAKALMNLPDGQSIFFNWIVSQKGSQFLPLKTVSPPNGRPESPSALVIQGKGLDCIGIESTINHCLLNDALLEMHQTPLRNQQPEALRTN</sequence>
<dbReference type="PATRIC" id="fig|167539.5.peg.1653"/>
<name>Q7VA97_PROMA</name>
<dbReference type="eggNOG" id="ENOG502ZBDH">
    <property type="taxonomic scope" value="Bacteria"/>
</dbReference>
<reference evidence="1 2" key="1">
    <citation type="journal article" date="2003" name="Proc. Natl. Acad. Sci. U.S.A.">
        <title>Genome sequence of the cyanobacterium Prochlorococcus marinus SS120, a nearly minimal oxyphototrophic genome.</title>
        <authorList>
            <person name="Dufresne A."/>
            <person name="Salanoubat M."/>
            <person name="Partensky F."/>
            <person name="Artiguenave F."/>
            <person name="Axmann I.M."/>
            <person name="Barbe V."/>
            <person name="Duprat S."/>
            <person name="Galperin M.Y."/>
            <person name="Koonin E.V."/>
            <person name="Le Gall F."/>
            <person name="Makarova K.S."/>
            <person name="Ostrowski M."/>
            <person name="Oztas S."/>
            <person name="Robert C."/>
            <person name="Rogozin I.B."/>
            <person name="Scanlan D.J."/>
            <person name="Tandeau de Marsac N."/>
            <person name="Weissenbach J."/>
            <person name="Wincker P."/>
            <person name="Wolf Y.I."/>
            <person name="Hess W.R."/>
        </authorList>
    </citation>
    <scope>NUCLEOTIDE SEQUENCE [LARGE SCALE GENOMIC DNA]</scope>
    <source>
        <strain evidence="2">SARG / CCMP1375 / SS120</strain>
    </source>
</reference>
<dbReference type="EMBL" id="AE017126">
    <property type="protein sequence ID" value="AAQ00611.1"/>
    <property type="molecule type" value="Genomic_DNA"/>
</dbReference>
<protein>
    <submittedName>
        <fullName evidence="1">Predicted ATPase specific for cyanobacteria</fullName>
    </submittedName>
</protein>
<proteinExistence type="predicted"/>
<dbReference type="OrthoDB" id="539483at2"/>
<organism evidence="1 2">
    <name type="scientific">Prochlorococcus marinus (strain SARG / CCMP1375 / SS120)</name>
    <dbReference type="NCBI Taxonomy" id="167539"/>
    <lineage>
        <taxon>Bacteria</taxon>
        <taxon>Bacillati</taxon>
        <taxon>Cyanobacteriota</taxon>
        <taxon>Cyanophyceae</taxon>
        <taxon>Synechococcales</taxon>
        <taxon>Prochlorococcaceae</taxon>
        <taxon>Prochlorococcus</taxon>
    </lineage>
</organism>
<dbReference type="RefSeq" id="WP_011125717.1">
    <property type="nucleotide sequence ID" value="NC_005042.1"/>
</dbReference>
<evidence type="ECO:0000313" key="1">
    <source>
        <dbReference type="EMBL" id="AAQ00611.1"/>
    </source>
</evidence>